<keyword evidence="2" id="KW-1185">Reference proteome</keyword>
<name>A0ABM6XN11_9BACI</name>
<gene>
    <name evidence="1" type="ORF">DTO10_16650</name>
</gene>
<dbReference type="EMBL" id="CP030926">
    <property type="protein sequence ID" value="AXN39827.1"/>
    <property type="molecule type" value="Genomic_DNA"/>
</dbReference>
<evidence type="ECO:0000313" key="1">
    <source>
        <dbReference type="EMBL" id="AXN39827.1"/>
    </source>
</evidence>
<sequence length="197" mass="21328">MINGVKKHAAVAIITAGIVLTTTGFNSAKPSDAPPPEPAPIVLHEATVIHALAAKARIVAPTGKIAKTSTEGDSNFWGHRDYVMTVKGDYILGIDTQDIDVSVSGNTIKVRMPQPKIVSLNLPYDQMTITEDKSPLRRELPEKELKALYTEATAEVRKDIAKDDVAQAKAERQMEQAVSGLLLKINGVESVQFEEAE</sequence>
<reference evidence="1 2" key="1">
    <citation type="submission" date="2018-07" db="EMBL/GenBank/DDBJ databases">
        <title>The molecular basis for the intramolecular migration of carboxyl group in the catabolism of para-hydroxybenzoate via gentisate.</title>
        <authorList>
            <person name="Zhao H."/>
            <person name="Xu Y."/>
            <person name="Lin S."/>
            <person name="Spain J.C."/>
            <person name="Zhou N.-Y."/>
        </authorList>
    </citation>
    <scope>NUCLEOTIDE SEQUENCE [LARGE SCALE GENOMIC DNA]</scope>
    <source>
        <strain evidence="1 2">PHB-7a</strain>
    </source>
</reference>
<protein>
    <submittedName>
        <fullName evidence="1">DUF4230 domain-containing protein</fullName>
    </submittedName>
</protein>
<evidence type="ECO:0000313" key="2">
    <source>
        <dbReference type="Proteomes" id="UP000260457"/>
    </source>
</evidence>
<dbReference type="Proteomes" id="UP000260457">
    <property type="component" value="Chromosome"/>
</dbReference>
<dbReference type="InterPro" id="IPR025324">
    <property type="entry name" value="DUF4230"/>
</dbReference>
<organism evidence="1 2">
    <name type="scientific">Peribacillus butanolivorans</name>
    <dbReference type="NCBI Taxonomy" id="421767"/>
    <lineage>
        <taxon>Bacteria</taxon>
        <taxon>Bacillati</taxon>
        <taxon>Bacillota</taxon>
        <taxon>Bacilli</taxon>
        <taxon>Bacillales</taxon>
        <taxon>Bacillaceae</taxon>
        <taxon>Peribacillus</taxon>
    </lineage>
</organism>
<proteinExistence type="predicted"/>
<dbReference type="Pfam" id="PF14014">
    <property type="entry name" value="DUF4230"/>
    <property type="match status" value="1"/>
</dbReference>
<accession>A0ABM6XN11</accession>
<dbReference type="RefSeq" id="WP_116821548.1">
    <property type="nucleotide sequence ID" value="NZ_CP030926.1"/>
</dbReference>